<keyword evidence="3 11" id="KW-0235">DNA replication</keyword>
<comment type="caution">
    <text evidence="11">Lacks conserved residue(s) required for the propagation of feature annotation.</text>
</comment>
<dbReference type="SMART" id="SM00292">
    <property type="entry name" value="BRCT"/>
    <property type="match status" value="1"/>
</dbReference>
<dbReference type="Proteomes" id="UP000030134">
    <property type="component" value="Unassembled WGS sequence"/>
</dbReference>
<keyword evidence="11" id="KW-0464">Manganese</keyword>
<evidence type="ECO:0000259" key="12">
    <source>
        <dbReference type="PROSITE" id="PS50172"/>
    </source>
</evidence>
<keyword evidence="6 11" id="KW-0862">Zinc</keyword>
<reference evidence="13 14" key="1">
    <citation type="submission" date="2014-08" db="EMBL/GenBank/DDBJ databases">
        <title>Porphyromonas gingivicanis strain:COT-022_OH1391 Genome sequencing.</title>
        <authorList>
            <person name="Wallis C."/>
            <person name="Deusch O."/>
            <person name="O'Flynn C."/>
            <person name="Davis I."/>
            <person name="Jospin G."/>
            <person name="Darling A.E."/>
            <person name="Coil D.A."/>
            <person name="Alexiev A."/>
            <person name="Horsfall A."/>
            <person name="Kirkwood N."/>
            <person name="Harris S."/>
            <person name="Eisen J.A."/>
        </authorList>
    </citation>
    <scope>NUCLEOTIDE SEQUENCE [LARGE SCALE GENOMIC DNA]</scope>
    <source>
        <strain evidence="14">COT-022 OH1391</strain>
    </source>
</reference>
<dbReference type="GO" id="GO:0003911">
    <property type="term" value="F:DNA ligase (NAD+) activity"/>
    <property type="evidence" value="ECO:0007669"/>
    <property type="project" value="UniProtKB-UniRule"/>
</dbReference>
<comment type="catalytic activity">
    <reaction evidence="10 11">
        <text>NAD(+) + (deoxyribonucleotide)n-3'-hydroxyl + 5'-phospho-(deoxyribonucleotide)m = (deoxyribonucleotide)n+m + AMP + beta-nicotinamide D-nucleotide.</text>
        <dbReference type="EC" id="6.5.1.2"/>
    </reaction>
</comment>
<feature type="binding site" evidence="11">
    <location>
        <position position="287"/>
    </location>
    <ligand>
        <name>NAD(+)</name>
        <dbReference type="ChEBI" id="CHEBI:57540"/>
    </ligand>
</feature>
<dbReference type="InterPro" id="IPR001679">
    <property type="entry name" value="DNA_ligase"/>
</dbReference>
<evidence type="ECO:0000256" key="3">
    <source>
        <dbReference type="ARBA" id="ARBA00022705"/>
    </source>
</evidence>
<dbReference type="Gene3D" id="3.30.470.30">
    <property type="entry name" value="DNA ligase/mRNA capping enzyme"/>
    <property type="match status" value="1"/>
</dbReference>
<dbReference type="NCBIfam" id="TIGR00575">
    <property type="entry name" value="dnlj"/>
    <property type="match status" value="1"/>
</dbReference>
<dbReference type="InterPro" id="IPR012340">
    <property type="entry name" value="NA-bd_OB-fold"/>
</dbReference>
<dbReference type="GO" id="GO:0006281">
    <property type="term" value="P:DNA repair"/>
    <property type="evidence" value="ECO:0007669"/>
    <property type="project" value="UniProtKB-KW"/>
</dbReference>
<feature type="binding site" evidence="11">
    <location>
        <position position="311"/>
    </location>
    <ligand>
        <name>NAD(+)</name>
        <dbReference type="ChEBI" id="CHEBI:57540"/>
    </ligand>
</feature>
<feature type="binding site" evidence="11">
    <location>
        <begin position="81"/>
        <end position="82"/>
    </location>
    <ligand>
        <name>NAD(+)</name>
        <dbReference type="ChEBI" id="CHEBI:57540"/>
    </ligand>
</feature>
<dbReference type="Pfam" id="PF03120">
    <property type="entry name" value="OB_DNA_ligase"/>
    <property type="match status" value="1"/>
</dbReference>
<dbReference type="Pfam" id="PF00533">
    <property type="entry name" value="BRCT"/>
    <property type="match status" value="1"/>
</dbReference>
<dbReference type="SMART" id="SM00532">
    <property type="entry name" value="LIGANc"/>
    <property type="match status" value="1"/>
</dbReference>
<evidence type="ECO:0000256" key="1">
    <source>
        <dbReference type="ARBA" id="ARBA00004067"/>
    </source>
</evidence>
<gene>
    <name evidence="11" type="primary">ligA</name>
    <name evidence="13" type="ORF">HQ36_04325</name>
</gene>
<dbReference type="Gene3D" id="2.40.50.140">
    <property type="entry name" value="Nucleic acid-binding proteins"/>
    <property type="match status" value="1"/>
</dbReference>
<protein>
    <recommendedName>
        <fullName evidence="11">DNA ligase</fullName>
        <ecNumber evidence="11">6.5.1.2</ecNumber>
    </recommendedName>
    <alternativeName>
        <fullName evidence="11">Polydeoxyribonucleotide synthase [NAD(+)]</fullName>
    </alternativeName>
</protein>
<evidence type="ECO:0000256" key="10">
    <source>
        <dbReference type="ARBA" id="ARBA00034005"/>
    </source>
</evidence>
<sequence length="670" mass="75639">MSTIEQTIKKLRQEIEEHNYRYYVLNKPDIEDIDFDALMHKLELLEQEYPEFQDPSSPTQRVGSDRSERFVSVAHVYPMLSLSNSYNYDDVRVFWNRLTEAFPEKAPSVHCELKFDGLSISVIYIDGVLHQAVTRGDGLVGDDVTQNIRTIRSIPLRLKASNPPHRVEVRGEVILPFAEFERLNGRRIEAGEEPFANPRNAASGTLKLLDPNIVSQRKLDCYFYHLYSDASLPEGHYERLELCKSWGLKVSTHNRLVSSLEEVYSYLEYWDTARKELPCATDGIVLKLNSVREQEFLGTTNKSPRWAIAYKYQPERARTLLKGVSFQVGRTGVIVPVAELEPILLSGTVVRRATLHNADFITSLDLREGDYVFVEKGGEIIPKIVSVDRDTRVELAPRIAFPDRCPDCGAPLENKEGEVAFYCTNSLECPMQIKGRLEHFCTRKAADINIGSETIAVLYDKGWVRRVEDFYMLTDLQLMQLDGFKERATQKLLLSIEQSKRRPYAAMLFALGIRLVGETVAKTLTKHFPSIDLLQAASQEELTAIGDIGTKIAQSIVSFFADSRNIETVKALRSFGISLAEEEQGQETSSLLLEGNSIVISGTFQYHSREEYASIIERLGGKRLSSISSKTTFILAGTEMGPSKREKALSLGIPLLSEEEFLAKIGKLDD</sequence>
<comment type="caution">
    <text evidence="13">The sequence shown here is derived from an EMBL/GenBank/DDBJ whole genome shotgun (WGS) entry which is preliminary data.</text>
</comment>
<dbReference type="Pfam" id="PF12826">
    <property type="entry name" value="HHH_2"/>
    <property type="match status" value="1"/>
</dbReference>
<dbReference type="PANTHER" id="PTHR23389:SF9">
    <property type="entry name" value="DNA LIGASE"/>
    <property type="match status" value="1"/>
</dbReference>
<dbReference type="Gene3D" id="1.10.150.20">
    <property type="entry name" value="5' to 3' exonuclease, C-terminal subdomain"/>
    <property type="match status" value="2"/>
</dbReference>
<organism evidence="13 14">
    <name type="scientific">Porphyromonas gingivicanis</name>
    <dbReference type="NCBI Taxonomy" id="266762"/>
    <lineage>
        <taxon>Bacteria</taxon>
        <taxon>Pseudomonadati</taxon>
        <taxon>Bacteroidota</taxon>
        <taxon>Bacteroidia</taxon>
        <taxon>Bacteroidales</taxon>
        <taxon>Porphyromonadaceae</taxon>
        <taxon>Porphyromonas</taxon>
    </lineage>
</organism>
<feature type="binding site" evidence="11">
    <location>
        <position position="405"/>
    </location>
    <ligand>
        <name>Zn(2+)</name>
        <dbReference type="ChEBI" id="CHEBI:29105"/>
    </ligand>
</feature>
<dbReference type="InterPro" id="IPR010994">
    <property type="entry name" value="RuvA_2-like"/>
</dbReference>
<dbReference type="CDD" id="cd17748">
    <property type="entry name" value="BRCT_DNA_ligase_like"/>
    <property type="match status" value="1"/>
</dbReference>
<dbReference type="AlphaFoldDB" id="A0A0A2G4C8"/>
<feature type="binding site" evidence="11">
    <location>
        <begin position="32"/>
        <end position="36"/>
    </location>
    <ligand>
        <name>NAD(+)</name>
        <dbReference type="ChEBI" id="CHEBI:57540"/>
    </ligand>
</feature>
<evidence type="ECO:0000256" key="8">
    <source>
        <dbReference type="ARBA" id="ARBA00023027"/>
    </source>
</evidence>
<feature type="binding site" evidence="11">
    <location>
        <position position="135"/>
    </location>
    <ligand>
        <name>NAD(+)</name>
        <dbReference type="ChEBI" id="CHEBI:57540"/>
    </ligand>
</feature>
<dbReference type="SUPFAM" id="SSF52113">
    <property type="entry name" value="BRCT domain"/>
    <property type="match status" value="1"/>
</dbReference>
<dbReference type="InterPro" id="IPR013839">
    <property type="entry name" value="DNAligase_adenylation"/>
</dbReference>
<dbReference type="InterPro" id="IPR004149">
    <property type="entry name" value="Znf_DNAligase_C4"/>
</dbReference>
<keyword evidence="5 11" id="KW-0227">DNA damage</keyword>
<evidence type="ECO:0000256" key="9">
    <source>
        <dbReference type="ARBA" id="ARBA00023204"/>
    </source>
</evidence>
<dbReference type="InterPro" id="IPR018239">
    <property type="entry name" value="DNA_ligase_AS"/>
</dbReference>
<keyword evidence="14" id="KW-1185">Reference proteome</keyword>
<dbReference type="EC" id="6.5.1.2" evidence="11"/>
<dbReference type="eggNOG" id="COG0272">
    <property type="taxonomic scope" value="Bacteria"/>
</dbReference>
<evidence type="ECO:0000256" key="11">
    <source>
        <dbReference type="HAMAP-Rule" id="MF_01588"/>
    </source>
</evidence>
<evidence type="ECO:0000256" key="6">
    <source>
        <dbReference type="ARBA" id="ARBA00022833"/>
    </source>
</evidence>
<dbReference type="GO" id="GO:0006260">
    <property type="term" value="P:DNA replication"/>
    <property type="evidence" value="ECO:0007669"/>
    <property type="project" value="UniProtKB-KW"/>
</dbReference>
<dbReference type="FunFam" id="3.30.470.30:FF:000001">
    <property type="entry name" value="DNA ligase"/>
    <property type="match status" value="1"/>
</dbReference>
<evidence type="ECO:0000256" key="4">
    <source>
        <dbReference type="ARBA" id="ARBA00022723"/>
    </source>
</evidence>
<comment type="function">
    <text evidence="1 11">DNA ligase that catalyzes the formation of phosphodiester linkages between 5'-phosphoryl and 3'-hydroxyl groups in double-stranded DNA using NAD as a coenzyme and as the energy source for the reaction. It is essential for DNA replication and repair of damaged DNA.</text>
</comment>
<evidence type="ECO:0000256" key="5">
    <source>
        <dbReference type="ARBA" id="ARBA00022763"/>
    </source>
</evidence>
<dbReference type="CDD" id="cd00114">
    <property type="entry name" value="LIGANc"/>
    <property type="match status" value="1"/>
</dbReference>
<dbReference type="Gene3D" id="6.20.10.30">
    <property type="match status" value="1"/>
</dbReference>
<dbReference type="PIRSF" id="PIRSF001604">
    <property type="entry name" value="LigA"/>
    <property type="match status" value="1"/>
</dbReference>
<feature type="binding site" evidence="11">
    <location>
        <position position="408"/>
    </location>
    <ligand>
        <name>Zn(2+)</name>
        <dbReference type="ChEBI" id="CHEBI:29105"/>
    </ligand>
</feature>
<keyword evidence="7 11" id="KW-0460">Magnesium</keyword>
<dbReference type="SUPFAM" id="SSF47781">
    <property type="entry name" value="RuvA domain 2-like"/>
    <property type="match status" value="1"/>
</dbReference>
<comment type="similarity">
    <text evidence="11">Belongs to the NAD-dependent DNA ligase family. LigA subfamily.</text>
</comment>
<dbReference type="RefSeq" id="WP_036883647.1">
    <property type="nucleotide sequence ID" value="NZ_JQZW01000008.1"/>
</dbReference>
<dbReference type="InterPro" id="IPR013840">
    <property type="entry name" value="DNAligase_N"/>
</dbReference>
<feature type="binding site" evidence="11">
    <location>
        <position position="429"/>
    </location>
    <ligand>
        <name>Zn(2+)</name>
        <dbReference type="ChEBI" id="CHEBI:29105"/>
    </ligand>
</feature>
<dbReference type="Pfam" id="PF03119">
    <property type="entry name" value="DNA_ligase_ZBD"/>
    <property type="match status" value="1"/>
</dbReference>
<dbReference type="InterPro" id="IPR001357">
    <property type="entry name" value="BRCT_dom"/>
</dbReference>
<name>A0A0A2G4C8_9PORP</name>
<evidence type="ECO:0000313" key="13">
    <source>
        <dbReference type="EMBL" id="KGN98143.1"/>
    </source>
</evidence>
<dbReference type="InterPro" id="IPR041663">
    <property type="entry name" value="DisA/LigA_HHH"/>
</dbReference>
<comment type="cofactor">
    <cofactor evidence="11">
        <name>Mg(2+)</name>
        <dbReference type="ChEBI" id="CHEBI:18420"/>
    </cofactor>
    <cofactor evidence="11">
        <name>Mn(2+)</name>
        <dbReference type="ChEBI" id="CHEBI:29035"/>
    </cofactor>
</comment>
<dbReference type="PROSITE" id="PS50172">
    <property type="entry name" value="BRCT"/>
    <property type="match status" value="1"/>
</dbReference>
<dbReference type="GO" id="GO:0046872">
    <property type="term" value="F:metal ion binding"/>
    <property type="evidence" value="ECO:0007669"/>
    <property type="project" value="UniProtKB-KW"/>
</dbReference>
<dbReference type="GO" id="GO:0005829">
    <property type="term" value="C:cytosol"/>
    <property type="evidence" value="ECO:0007669"/>
    <property type="project" value="TreeGrafter"/>
</dbReference>
<dbReference type="PANTHER" id="PTHR23389">
    <property type="entry name" value="CHROMOSOME TRANSMISSION FIDELITY FACTOR 18"/>
    <property type="match status" value="1"/>
</dbReference>
<dbReference type="HAMAP" id="MF_01588">
    <property type="entry name" value="DNA_ligase_A"/>
    <property type="match status" value="1"/>
</dbReference>
<proteinExistence type="inferred from homology"/>
<dbReference type="OrthoDB" id="9759736at2"/>
<dbReference type="NCBIfam" id="NF005932">
    <property type="entry name" value="PRK07956.1"/>
    <property type="match status" value="1"/>
</dbReference>
<dbReference type="Gene3D" id="1.10.287.610">
    <property type="entry name" value="Helix hairpin bin"/>
    <property type="match status" value="1"/>
</dbReference>
<feature type="active site" description="N6-AMP-lysine intermediate" evidence="11">
    <location>
        <position position="114"/>
    </location>
</feature>
<dbReference type="InterPro" id="IPR004150">
    <property type="entry name" value="NAD_DNA_ligase_OB"/>
</dbReference>
<feature type="domain" description="BRCT" evidence="12">
    <location>
        <begin position="588"/>
        <end position="659"/>
    </location>
</feature>
<dbReference type="PROSITE" id="PS01055">
    <property type="entry name" value="DNA_LIGASE_N1"/>
    <property type="match status" value="1"/>
</dbReference>
<accession>A0A0A2G4C8</accession>
<keyword evidence="4 11" id="KW-0479">Metal-binding</keyword>
<dbReference type="FunFam" id="1.10.150.20:FF:000006">
    <property type="entry name" value="DNA ligase"/>
    <property type="match status" value="1"/>
</dbReference>
<feature type="binding site" evidence="11">
    <location>
        <position position="112"/>
    </location>
    <ligand>
        <name>NAD(+)</name>
        <dbReference type="ChEBI" id="CHEBI:57540"/>
    </ligand>
</feature>
<dbReference type="SUPFAM" id="SSF56091">
    <property type="entry name" value="DNA ligase/mRNA capping enzyme, catalytic domain"/>
    <property type="match status" value="1"/>
</dbReference>
<keyword evidence="2 11" id="KW-0436">Ligase</keyword>
<dbReference type="STRING" id="266762.HQ36_04325"/>
<dbReference type="Pfam" id="PF01653">
    <property type="entry name" value="DNA_ligase_aden"/>
    <property type="match status" value="1"/>
</dbReference>
<evidence type="ECO:0000256" key="7">
    <source>
        <dbReference type="ARBA" id="ARBA00022842"/>
    </source>
</evidence>
<dbReference type="Gene3D" id="3.40.50.10190">
    <property type="entry name" value="BRCT domain"/>
    <property type="match status" value="1"/>
</dbReference>
<evidence type="ECO:0000313" key="14">
    <source>
        <dbReference type="Proteomes" id="UP000030134"/>
    </source>
</evidence>
<dbReference type="InterPro" id="IPR036420">
    <property type="entry name" value="BRCT_dom_sf"/>
</dbReference>
<keyword evidence="9 11" id="KW-0234">DNA repair</keyword>
<dbReference type="EMBL" id="JQZW01000008">
    <property type="protein sequence ID" value="KGN98143.1"/>
    <property type="molecule type" value="Genomic_DNA"/>
</dbReference>
<evidence type="ECO:0000256" key="2">
    <source>
        <dbReference type="ARBA" id="ARBA00022598"/>
    </source>
</evidence>
<feature type="binding site" evidence="11">
    <location>
        <position position="172"/>
    </location>
    <ligand>
        <name>NAD(+)</name>
        <dbReference type="ChEBI" id="CHEBI:57540"/>
    </ligand>
</feature>
<keyword evidence="8 11" id="KW-0520">NAD</keyword>
<dbReference type="SUPFAM" id="SSF50249">
    <property type="entry name" value="Nucleic acid-binding proteins"/>
    <property type="match status" value="1"/>
</dbReference>